<dbReference type="GO" id="GO:0070819">
    <property type="term" value="F:menaquinone-dependent protoporphyrinogen oxidase activity"/>
    <property type="evidence" value="ECO:0007669"/>
    <property type="project" value="TreeGrafter"/>
</dbReference>
<dbReference type="GO" id="GO:0010181">
    <property type="term" value="F:FMN binding"/>
    <property type="evidence" value="ECO:0007669"/>
    <property type="project" value="InterPro"/>
</dbReference>
<dbReference type="PROSITE" id="PS50902">
    <property type="entry name" value="FLAVODOXIN_LIKE"/>
    <property type="match status" value="1"/>
</dbReference>
<dbReference type="Gene3D" id="3.40.50.360">
    <property type="match status" value="1"/>
</dbReference>
<proteinExistence type="predicted"/>
<feature type="domain" description="Flavodoxin-like" evidence="2">
    <location>
        <begin position="4"/>
        <end position="151"/>
    </location>
</feature>
<dbReference type="GO" id="GO:0006783">
    <property type="term" value="P:heme biosynthetic process"/>
    <property type="evidence" value="ECO:0007669"/>
    <property type="project" value="TreeGrafter"/>
</dbReference>
<dbReference type="AlphaFoldDB" id="A0A9D2VVE5"/>
<reference evidence="3" key="1">
    <citation type="journal article" date="2021" name="PeerJ">
        <title>Extensive microbial diversity within the chicken gut microbiome revealed by metagenomics and culture.</title>
        <authorList>
            <person name="Gilroy R."/>
            <person name="Ravi A."/>
            <person name="Getino M."/>
            <person name="Pursley I."/>
            <person name="Horton D.L."/>
            <person name="Alikhan N.F."/>
            <person name="Baker D."/>
            <person name="Gharbi K."/>
            <person name="Hall N."/>
            <person name="Watson M."/>
            <person name="Adriaenssens E.M."/>
            <person name="Foster-Nyarko E."/>
            <person name="Jarju S."/>
            <person name="Secka A."/>
            <person name="Antonio M."/>
            <person name="Oren A."/>
            <person name="Chaudhuri R.R."/>
            <person name="La Ragione R."/>
            <person name="Hildebrand F."/>
            <person name="Pallen M.J."/>
        </authorList>
    </citation>
    <scope>NUCLEOTIDE SEQUENCE</scope>
    <source>
        <strain evidence="3">USAMLcec4-12693</strain>
    </source>
</reference>
<dbReference type="InterPro" id="IPR029039">
    <property type="entry name" value="Flavoprotein-like_sf"/>
</dbReference>
<keyword evidence="1" id="KW-1133">Transmembrane helix</keyword>
<sequence>MGRGIILYQSKYGATEKYAKWLQEQTSYDIAETKKARAETAAGYDVLILCGGIYASGIAGISFLRKNKKALQGKKAAVFCVGASPYDEKALAEIKAHNLKEDLKDIPVFYGRGAWDEASMTLPDRTMCRMLQKAVAKKDPSEYEPWMSALMCAAGETCDWTDRKYLEPLLLYLRQE</sequence>
<accession>A0A9D2VVE5</accession>
<evidence type="ECO:0000313" key="4">
    <source>
        <dbReference type="Proteomes" id="UP000813420"/>
    </source>
</evidence>
<organism evidence="3 4">
    <name type="scientific">Merdimonas faecis</name>
    <dbReference type="NCBI Taxonomy" id="1653435"/>
    <lineage>
        <taxon>Bacteria</taxon>
        <taxon>Bacillati</taxon>
        <taxon>Bacillota</taxon>
        <taxon>Clostridia</taxon>
        <taxon>Lachnospirales</taxon>
        <taxon>Lachnospiraceae</taxon>
        <taxon>Merdimonas</taxon>
    </lineage>
</organism>
<dbReference type="SUPFAM" id="SSF52218">
    <property type="entry name" value="Flavoproteins"/>
    <property type="match status" value="1"/>
</dbReference>
<dbReference type="Pfam" id="PF12724">
    <property type="entry name" value="Flavodoxin_5"/>
    <property type="match status" value="1"/>
</dbReference>
<keyword evidence="1" id="KW-0812">Transmembrane</keyword>
<feature type="transmembrane region" description="Helical" evidence="1">
    <location>
        <begin position="46"/>
        <end position="64"/>
    </location>
</feature>
<dbReference type="PANTHER" id="PTHR38030">
    <property type="entry name" value="PROTOPORPHYRINOGEN IX DEHYDROGENASE [MENAQUINONE]"/>
    <property type="match status" value="1"/>
</dbReference>
<reference evidence="3" key="2">
    <citation type="submission" date="2021-09" db="EMBL/GenBank/DDBJ databases">
        <authorList>
            <person name="Gilroy R."/>
        </authorList>
    </citation>
    <scope>NUCLEOTIDE SEQUENCE</scope>
    <source>
        <strain evidence="3">USAMLcec4-12693</strain>
    </source>
</reference>
<dbReference type="InterPro" id="IPR052200">
    <property type="entry name" value="Protoporphyrinogen_IX_DH"/>
</dbReference>
<dbReference type="RefSeq" id="WP_277258237.1">
    <property type="nucleotide sequence ID" value="NZ_CAKNNN010000034.1"/>
</dbReference>
<evidence type="ECO:0000256" key="1">
    <source>
        <dbReference type="SAM" id="Phobius"/>
    </source>
</evidence>
<dbReference type="PANTHER" id="PTHR38030:SF2">
    <property type="entry name" value="PROTOPORPHYRINOGEN IX DEHYDROGENASE [QUINONE]"/>
    <property type="match status" value="1"/>
</dbReference>
<dbReference type="InterPro" id="IPR026816">
    <property type="entry name" value="Flavodoxin_dom"/>
</dbReference>
<name>A0A9D2VVE5_9FIRM</name>
<comment type="caution">
    <text evidence="3">The sequence shown here is derived from an EMBL/GenBank/DDBJ whole genome shotgun (WGS) entry which is preliminary data.</text>
</comment>
<keyword evidence="1" id="KW-0472">Membrane</keyword>
<gene>
    <name evidence="3" type="ORF">K8V39_00735</name>
</gene>
<dbReference type="EMBL" id="DYXE01000008">
    <property type="protein sequence ID" value="HJH48772.1"/>
    <property type="molecule type" value="Genomic_DNA"/>
</dbReference>
<dbReference type="GO" id="GO:0016651">
    <property type="term" value="F:oxidoreductase activity, acting on NAD(P)H"/>
    <property type="evidence" value="ECO:0007669"/>
    <property type="project" value="UniProtKB-ARBA"/>
</dbReference>
<dbReference type="Proteomes" id="UP000813420">
    <property type="component" value="Unassembled WGS sequence"/>
</dbReference>
<evidence type="ECO:0000313" key="3">
    <source>
        <dbReference type="EMBL" id="HJH48772.1"/>
    </source>
</evidence>
<evidence type="ECO:0000259" key="2">
    <source>
        <dbReference type="PROSITE" id="PS50902"/>
    </source>
</evidence>
<protein>
    <submittedName>
        <fullName evidence="3">Flavodoxin domain-containing protein</fullName>
    </submittedName>
</protein>
<dbReference type="InterPro" id="IPR008254">
    <property type="entry name" value="Flavodoxin/NO_synth"/>
</dbReference>